<dbReference type="AlphaFoldDB" id="A0A8C2UD19"/>
<dbReference type="Ensembl" id="ENSCJPT00005034260.1">
    <property type="protein sequence ID" value="ENSCJPP00005025162.1"/>
    <property type="gene ID" value="ENSCJPG00005019772.1"/>
</dbReference>
<proteinExistence type="predicted"/>
<evidence type="ECO:0000313" key="1">
    <source>
        <dbReference type="Ensembl" id="ENSCJPP00005025162.1"/>
    </source>
</evidence>
<name>A0A8C2UD19_COTJA</name>
<sequence>MITSLSPVVWNGIKRKLFHHLPWDRGEADWPIVTQVFLSCPFEDWSDIGRPPVFRHLPFQFSQKFYLSFCFSGWEWVKWDEFPPAEQLFWALRCLRNRLHPFTEDLDHLKGYTGALIVGVGRDL</sequence>
<accession>A0A8C2UD19</accession>
<dbReference type="Proteomes" id="UP000694412">
    <property type="component" value="Chromosome 1"/>
</dbReference>
<dbReference type="GeneTree" id="ENSGT00990000208050"/>
<reference evidence="1" key="2">
    <citation type="submission" date="2025-08" db="UniProtKB">
        <authorList>
            <consortium name="Ensembl"/>
        </authorList>
    </citation>
    <scope>IDENTIFICATION</scope>
</reference>
<protein>
    <submittedName>
        <fullName evidence="1">Uncharacterized protein</fullName>
    </submittedName>
</protein>
<reference evidence="1" key="3">
    <citation type="submission" date="2025-09" db="UniProtKB">
        <authorList>
            <consortium name="Ensembl"/>
        </authorList>
    </citation>
    <scope>IDENTIFICATION</scope>
</reference>
<keyword evidence="2" id="KW-1185">Reference proteome</keyword>
<reference evidence="1" key="1">
    <citation type="submission" date="2015-11" db="EMBL/GenBank/DDBJ databases">
        <authorList>
            <consortium name="International Coturnix japonica Genome Analysis Consortium"/>
            <person name="Warren W."/>
            <person name="Burt D.W."/>
            <person name="Antin P.B."/>
            <person name="Lanford R."/>
            <person name="Gros J."/>
            <person name="Wilson R.K."/>
        </authorList>
    </citation>
    <scope>NUCLEOTIDE SEQUENCE [LARGE SCALE GENOMIC DNA]</scope>
</reference>
<organism evidence="1 2">
    <name type="scientific">Coturnix japonica</name>
    <name type="common">Japanese quail</name>
    <name type="synonym">Coturnix coturnix japonica</name>
    <dbReference type="NCBI Taxonomy" id="93934"/>
    <lineage>
        <taxon>Eukaryota</taxon>
        <taxon>Metazoa</taxon>
        <taxon>Chordata</taxon>
        <taxon>Craniata</taxon>
        <taxon>Vertebrata</taxon>
        <taxon>Euteleostomi</taxon>
        <taxon>Archelosauria</taxon>
        <taxon>Archosauria</taxon>
        <taxon>Dinosauria</taxon>
        <taxon>Saurischia</taxon>
        <taxon>Theropoda</taxon>
        <taxon>Coelurosauria</taxon>
        <taxon>Aves</taxon>
        <taxon>Neognathae</taxon>
        <taxon>Galloanserae</taxon>
        <taxon>Galliformes</taxon>
        <taxon>Phasianidae</taxon>
        <taxon>Perdicinae</taxon>
        <taxon>Coturnix</taxon>
    </lineage>
</organism>
<evidence type="ECO:0000313" key="2">
    <source>
        <dbReference type="Proteomes" id="UP000694412"/>
    </source>
</evidence>